<accession>A0A1H8HGI3</accession>
<evidence type="ECO:0000313" key="5">
    <source>
        <dbReference type="Proteomes" id="UP000198553"/>
    </source>
</evidence>
<feature type="domain" description="ABC transporter" evidence="3">
    <location>
        <begin position="3"/>
        <end position="226"/>
    </location>
</feature>
<dbReference type="Proteomes" id="UP000198553">
    <property type="component" value="Unassembled WGS sequence"/>
</dbReference>
<evidence type="ECO:0000259" key="3">
    <source>
        <dbReference type="PROSITE" id="PS50893"/>
    </source>
</evidence>
<keyword evidence="5" id="KW-1185">Reference proteome</keyword>
<evidence type="ECO:0000256" key="2">
    <source>
        <dbReference type="ARBA" id="ARBA00022840"/>
    </source>
</evidence>
<dbReference type="InterPro" id="IPR003439">
    <property type="entry name" value="ABC_transporter-like_ATP-bd"/>
</dbReference>
<dbReference type="AlphaFoldDB" id="A0A1H8HGI3"/>
<sequence length="237" mass="26590">MVLELNNISKKYGKNQALKHVHLSFETGKIYGLLGPNGSGKSTMLKLITGLVFPDEGTVTLNGEQVTRKTIEKVAYLTELDMFYDAFSVGETVEYVASQFADFNREKASLLLTELRLEASQKVRSLSKGNRGRLKLVTTLARDAEVILLDEPFSGLDPMVRDSIVKSLLKYIDFEHQVLIIATHEINEIEPLLDEAIAIYHGTMIGRESVESLREEEGQSVLQWFKQLAIKQEEGAQ</sequence>
<dbReference type="Gene3D" id="3.40.50.300">
    <property type="entry name" value="P-loop containing nucleotide triphosphate hydrolases"/>
    <property type="match status" value="1"/>
</dbReference>
<dbReference type="Pfam" id="PF00005">
    <property type="entry name" value="ABC_tran"/>
    <property type="match status" value="1"/>
</dbReference>
<dbReference type="InterPro" id="IPR027417">
    <property type="entry name" value="P-loop_NTPase"/>
</dbReference>
<dbReference type="GO" id="GO:0016887">
    <property type="term" value="F:ATP hydrolysis activity"/>
    <property type="evidence" value="ECO:0007669"/>
    <property type="project" value="InterPro"/>
</dbReference>
<dbReference type="InterPro" id="IPR003593">
    <property type="entry name" value="AAA+_ATPase"/>
</dbReference>
<name>A0A1H8HGI3_9BACI</name>
<evidence type="ECO:0000256" key="1">
    <source>
        <dbReference type="ARBA" id="ARBA00022741"/>
    </source>
</evidence>
<proteinExistence type="predicted"/>
<dbReference type="GO" id="GO:0005524">
    <property type="term" value="F:ATP binding"/>
    <property type="evidence" value="ECO:0007669"/>
    <property type="project" value="UniProtKB-KW"/>
</dbReference>
<keyword evidence="1" id="KW-0547">Nucleotide-binding</keyword>
<gene>
    <name evidence="4" type="ORF">SAMN05192533_11512</name>
</gene>
<keyword evidence="2 4" id="KW-0067">ATP-binding</keyword>
<reference evidence="5" key="1">
    <citation type="submission" date="2016-10" db="EMBL/GenBank/DDBJ databases">
        <authorList>
            <person name="Varghese N."/>
            <person name="Submissions S."/>
        </authorList>
    </citation>
    <scope>NUCLEOTIDE SEQUENCE [LARGE SCALE GENOMIC DNA]</scope>
    <source>
        <strain evidence="5">B48,IBRC-M 10115,DSM 25386,CECT 8001</strain>
    </source>
</reference>
<dbReference type="EMBL" id="FOBW01000015">
    <property type="protein sequence ID" value="SEN55215.1"/>
    <property type="molecule type" value="Genomic_DNA"/>
</dbReference>
<dbReference type="OrthoDB" id="9804819at2"/>
<dbReference type="CDD" id="cd03230">
    <property type="entry name" value="ABC_DR_subfamily_A"/>
    <property type="match status" value="1"/>
</dbReference>
<dbReference type="RefSeq" id="WP_090748904.1">
    <property type="nucleotide sequence ID" value="NZ_FOBW01000015.1"/>
</dbReference>
<dbReference type="PANTHER" id="PTHR43158">
    <property type="entry name" value="SKFA PEPTIDE EXPORT ATP-BINDING PROTEIN SKFE"/>
    <property type="match status" value="1"/>
</dbReference>
<dbReference type="PROSITE" id="PS50893">
    <property type="entry name" value="ABC_TRANSPORTER_2"/>
    <property type="match status" value="1"/>
</dbReference>
<dbReference type="PANTHER" id="PTHR43158:SF1">
    <property type="entry name" value="ABC TRANSPORTER, ATP-BINDING PROTEIN"/>
    <property type="match status" value="1"/>
</dbReference>
<protein>
    <submittedName>
        <fullName evidence="4">ABC-2 type transport system ATP-binding protein</fullName>
    </submittedName>
</protein>
<dbReference type="STRING" id="930146.SAMN05192533_11512"/>
<dbReference type="SUPFAM" id="SSF52540">
    <property type="entry name" value="P-loop containing nucleoside triphosphate hydrolases"/>
    <property type="match status" value="1"/>
</dbReference>
<dbReference type="SMART" id="SM00382">
    <property type="entry name" value="AAA"/>
    <property type="match status" value="1"/>
</dbReference>
<evidence type="ECO:0000313" key="4">
    <source>
        <dbReference type="EMBL" id="SEN55215.1"/>
    </source>
</evidence>
<organism evidence="4 5">
    <name type="scientific">Mesobacillus persicus</name>
    <dbReference type="NCBI Taxonomy" id="930146"/>
    <lineage>
        <taxon>Bacteria</taxon>
        <taxon>Bacillati</taxon>
        <taxon>Bacillota</taxon>
        <taxon>Bacilli</taxon>
        <taxon>Bacillales</taxon>
        <taxon>Bacillaceae</taxon>
        <taxon>Mesobacillus</taxon>
    </lineage>
</organism>